<dbReference type="Proteomes" id="UP000199263">
    <property type="component" value="Unassembled WGS sequence"/>
</dbReference>
<dbReference type="AlphaFoldDB" id="A0A1I1J8K8"/>
<feature type="compositionally biased region" description="Basic residues" evidence="1">
    <location>
        <begin position="539"/>
        <end position="554"/>
    </location>
</feature>
<dbReference type="OrthoDB" id="1949729at2"/>
<sequence length="554" mass="64675">MRYIGPFFRMNSLSQKEISSQLFYLSKESVKTIVLNSKCGLLMPIRVSKKSSSTNDISILNNFSPLLCLYKKSSPMFIHSKSSHGFDESTFKKEINPSTNALMTLCLLELSDYYSNYGKDNRNIVSFQKPFKYLSKQQLKFYSKNLRNNEGVFVDKKNISDANSKGFNLIDKDIKFKFSDQAFMMDAYYLYSFYNKSDVDSAEYKNFAYEILDMFKEYKESLYDLSFSENLSILLALNIFYKHSNNNDAKDLILNLSDFLTNKFMMKDYYVNSLEDCSLFAICLMESYKHTKIISFKETSKEINDKLINIYDKDKNIFIKLYDKKDSKYSCLEINFYILSLILYSNEEDKNSELKPIISSIYKKFFINSGFLTSWPEAPTLDEVERYRKLSLHSEDMLEETYFRMPNLPTPNSTGLAPIFVKTLNYSKKKDTFSIPKNSFESNKNMLSFFLILYFLKDDVEKEMGFVKLNKIEDPCLRKIDIIMPEHNDDNILDTQNPDKQTPINEELNEDITDLCINQNSNLKSDDKPSSSNITNNIKSKKSFKAKSHNNKNN</sequence>
<dbReference type="EMBL" id="FOMG01000003">
    <property type="protein sequence ID" value="SFC44322.1"/>
    <property type="molecule type" value="Genomic_DNA"/>
</dbReference>
<evidence type="ECO:0000313" key="3">
    <source>
        <dbReference type="Proteomes" id="UP000199263"/>
    </source>
</evidence>
<reference evidence="2 3" key="1">
    <citation type="submission" date="2016-10" db="EMBL/GenBank/DDBJ databases">
        <authorList>
            <person name="de Groot N.N."/>
        </authorList>
    </citation>
    <scope>NUCLEOTIDE SEQUENCE [LARGE SCALE GENOMIC DNA]</scope>
    <source>
        <strain evidence="2 3">DSM 12992</strain>
    </source>
</reference>
<gene>
    <name evidence="2" type="ORF">SAMN05421842_103214</name>
</gene>
<protein>
    <submittedName>
        <fullName evidence="2">Uncharacterized protein</fullName>
    </submittedName>
</protein>
<name>A0A1I1J8K8_9CLOT</name>
<organism evidence="2 3">
    <name type="scientific">Clostridium uliginosum</name>
    <dbReference type="NCBI Taxonomy" id="119641"/>
    <lineage>
        <taxon>Bacteria</taxon>
        <taxon>Bacillati</taxon>
        <taxon>Bacillota</taxon>
        <taxon>Clostridia</taxon>
        <taxon>Eubacteriales</taxon>
        <taxon>Clostridiaceae</taxon>
        <taxon>Clostridium</taxon>
    </lineage>
</organism>
<proteinExistence type="predicted"/>
<accession>A0A1I1J8K8</accession>
<dbReference type="RefSeq" id="WP_090088929.1">
    <property type="nucleotide sequence ID" value="NZ_FOMG01000003.1"/>
</dbReference>
<evidence type="ECO:0000313" key="2">
    <source>
        <dbReference type="EMBL" id="SFC44322.1"/>
    </source>
</evidence>
<keyword evidence="3" id="KW-1185">Reference proteome</keyword>
<evidence type="ECO:0000256" key="1">
    <source>
        <dbReference type="SAM" id="MobiDB-lite"/>
    </source>
</evidence>
<dbReference type="STRING" id="119641.SAMN05421842_103214"/>
<feature type="region of interest" description="Disordered" evidence="1">
    <location>
        <begin position="521"/>
        <end position="554"/>
    </location>
</feature>